<name>A0A9W9ZNW3_9CNID</name>
<protein>
    <submittedName>
        <fullName evidence="1">Uncharacterized protein</fullName>
    </submittedName>
</protein>
<proteinExistence type="predicted"/>
<dbReference type="Proteomes" id="UP001163046">
    <property type="component" value="Unassembled WGS sequence"/>
</dbReference>
<reference evidence="1" key="1">
    <citation type="submission" date="2023-01" db="EMBL/GenBank/DDBJ databases">
        <title>Genome assembly of the deep-sea coral Lophelia pertusa.</title>
        <authorList>
            <person name="Herrera S."/>
            <person name="Cordes E."/>
        </authorList>
    </citation>
    <scope>NUCLEOTIDE SEQUENCE</scope>
    <source>
        <strain evidence="1">USNM1676648</strain>
        <tissue evidence="1">Polyp</tissue>
    </source>
</reference>
<comment type="caution">
    <text evidence="1">The sequence shown here is derived from an EMBL/GenBank/DDBJ whole genome shotgun (WGS) entry which is preliminary data.</text>
</comment>
<evidence type="ECO:0000313" key="1">
    <source>
        <dbReference type="EMBL" id="KAJ7384775.1"/>
    </source>
</evidence>
<evidence type="ECO:0000313" key="2">
    <source>
        <dbReference type="Proteomes" id="UP001163046"/>
    </source>
</evidence>
<dbReference type="AlphaFoldDB" id="A0A9W9ZNW3"/>
<gene>
    <name evidence="1" type="ORF">OS493_020367</name>
</gene>
<keyword evidence="2" id="KW-1185">Reference proteome</keyword>
<dbReference type="EMBL" id="MU825885">
    <property type="protein sequence ID" value="KAJ7384775.1"/>
    <property type="molecule type" value="Genomic_DNA"/>
</dbReference>
<organism evidence="1 2">
    <name type="scientific">Desmophyllum pertusum</name>
    <dbReference type="NCBI Taxonomy" id="174260"/>
    <lineage>
        <taxon>Eukaryota</taxon>
        <taxon>Metazoa</taxon>
        <taxon>Cnidaria</taxon>
        <taxon>Anthozoa</taxon>
        <taxon>Hexacorallia</taxon>
        <taxon>Scleractinia</taxon>
        <taxon>Caryophylliina</taxon>
        <taxon>Caryophylliidae</taxon>
        <taxon>Desmophyllum</taxon>
    </lineage>
</organism>
<sequence length="149" mass="16975">MAAGPGETPGEYLVCFSEKCHKEEVKQYIIECISAAKFSVSREEFEGKTLLTIGAPFEVLAQKIREFVAEKQDEYVGNEDAFFTSAERAHLLEIGLESVQYCKEHLMSLGVKLEARAHLSQTACILNRPSWSQHFHFIKLMNKRKYGKE</sequence>
<accession>A0A9W9ZNW3</accession>